<reference evidence="1" key="1">
    <citation type="submission" date="2020-06" db="EMBL/GenBank/DDBJ databases">
        <authorList>
            <person name="Li T."/>
            <person name="Hu X."/>
            <person name="Zhang T."/>
            <person name="Song X."/>
            <person name="Zhang H."/>
            <person name="Dai N."/>
            <person name="Sheng W."/>
            <person name="Hou X."/>
            <person name="Wei L."/>
        </authorList>
    </citation>
    <scope>NUCLEOTIDE SEQUENCE</scope>
    <source>
        <strain evidence="1">KEN1</strain>
        <tissue evidence="1">Leaf</tissue>
    </source>
</reference>
<sequence length="208" mass="23903">MSRHLWRIISVVRTSLWVDWIFHYRLRTHSVWTVSDLTGKWGWRKLIRLRGILQQFIEYKIGSGASFSLWHDLWHELGPLILRFSMEPRHTNTRPSTFLNTVIMEGSWCWQSISNMESVEITHSLPIIYGGQDRIVWTAPGGTFSPASAYAIFHPPGPTVGWSSLLLGTFKIPRHRFILWLAILERRTGPENALGGSVKAINAVNKTI</sequence>
<dbReference type="EMBL" id="JACGWN010000011">
    <property type="protein sequence ID" value="KAL0420554.1"/>
    <property type="molecule type" value="Genomic_DNA"/>
</dbReference>
<comment type="caution">
    <text evidence="1">The sequence shown here is derived from an EMBL/GenBank/DDBJ whole genome shotgun (WGS) entry which is preliminary data.</text>
</comment>
<evidence type="ECO:0008006" key="2">
    <source>
        <dbReference type="Google" id="ProtNLM"/>
    </source>
</evidence>
<gene>
    <name evidence="1" type="ORF">Slati_3078300</name>
</gene>
<organism evidence="1">
    <name type="scientific">Sesamum latifolium</name>
    <dbReference type="NCBI Taxonomy" id="2727402"/>
    <lineage>
        <taxon>Eukaryota</taxon>
        <taxon>Viridiplantae</taxon>
        <taxon>Streptophyta</taxon>
        <taxon>Embryophyta</taxon>
        <taxon>Tracheophyta</taxon>
        <taxon>Spermatophyta</taxon>
        <taxon>Magnoliopsida</taxon>
        <taxon>eudicotyledons</taxon>
        <taxon>Gunneridae</taxon>
        <taxon>Pentapetalae</taxon>
        <taxon>asterids</taxon>
        <taxon>lamiids</taxon>
        <taxon>Lamiales</taxon>
        <taxon>Pedaliaceae</taxon>
        <taxon>Sesamum</taxon>
    </lineage>
</organism>
<dbReference type="AlphaFoldDB" id="A0AAW2UUX9"/>
<evidence type="ECO:0000313" key="1">
    <source>
        <dbReference type="EMBL" id="KAL0420554.1"/>
    </source>
</evidence>
<name>A0AAW2UUX9_9LAMI</name>
<accession>A0AAW2UUX9</accession>
<reference evidence="1" key="2">
    <citation type="journal article" date="2024" name="Plant">
        <title>Genomic evolution and insights into agronomic trait innovations of Sesamum species.</title>
        <authorList>
            <person name="Miao H."/>
            <person name="Wang L."/>
            <person name="Qu L."/>
            <person name="Liu H."/>
            <person name="Sun Y."/>
            <person name="Le M."/>
            <person name="Wang Q."/>
            <person name="Wei S."/>
            <person name="Zheng Y."/>
            <person name="Lin W."/>
            <person name="Duan Y."/>
            <person name="Cao H."/>
            <person name="Xiong S."/>
            <person name="Wang X."/>
            <person name="Wei L."/>
            <person name="Li C."/>
            <person name="Ma Q."/>
            <person name="Ju M."/>
            <person name="Zhao R."/>
            <person name="Li G."/>
            <person name="Mu C."/>
            <person name="Tian Q."/>
            <person name="Mei H."/>
            <person name="Zhang T."/>
            <person name="Gao T."/>
            <person name="Zhang H."/>
        </authorList>
    </citation>
    <scope>NUCLEOTIDE SEQUENCE</scope>
    <source>
        <strain evidence="1">KEN1</strain>
    </source>
</reference>
<proteinExistence type="predicted"/>
<protein>
    <recommendedName>
        <fullName evidence="2">Reverse transcriptase zinc-binding domain-containing protein</fullName>
    </recommendedName>
</protein>